<keyword evidence="1" id="KW-0540">Nuclease</keyword>
<dbReference type="AlphaFoldDB" id="A0A142BVR6"/>
<dbReference type="InterPro" id="IPR029063">
    <property type="entry name" value="SAM-dependent_MTases_sf"/>
</dbReference>
<keyword evidence="1" id="KW-0378">Hydrolase</keyword>
<name>A0A142BVR6_9BACT</name>
<sequence>MLKGANVAQQVKSKERVADHGEVFTNEREVNAMLDMVKQETERIDSRFLEPACGDGNFLAEILRRKLAIVKQRYGKSVSEYEKYCFVAVASIYGVELLQDNAADCRTRLFDIVEGEYMKICKKKPNPKFLPAIQFVIQRNILCGDALTLLQDDGEPIIFSEWSMAMGIKVKRRDFRLDEMLEGNVDHGETMSLFGASGAPTTEWEFDEETQTYIPLPIKEYPLTNFYEVVDHE</sequence>
<reference evidence="1" key="2">
    <citation type="submission" date="2016-02" db="EMBL/GenBank/DDBJ databases">
        <authorList>
            <person name="Wen L."/>
            <person name="He K."/>
            <person name="Yang H."/>
        </authorList>
    </citation>
    <scope>NUCLEOTIDE SEQUENCE</scope>
</reference>
<dbReference type="EMBL" id="KU736870">
    <property type="protein sequence ID" value="AMP42204.1"/>
    <property type="molecule type" value="Genomic_DNA"/>
</dbReference>
<proteinExistence type="predicted"/>
<accession>A0A142BVR6</accession>
<evidence type="ECO:0000313" key="1">
    <source>
        <dbReference type="EMBL" id="AMP42204.1"/>
    </source>
</evidence>
<dbReference type="GO" id="GO:0004519">
    <property type="term" value="F:endonuclease activity"/>
    <property type="evidence" value="ECO:0007669"/>
    <property type="project" value="UniProtKB-KW"/>
</dbReference>
<protein>
    <submittedName>
        <fullName evidence="1">Restriction endonuclease subunit M</fullName>
    </submittedName>
</protein>
<reference evidence="1" key="1">
    <citation type="journal article" date="2016" name="Appl. Environ. Microbiol.">
        <title>Diversity of the Tetracycline Mobilome within a Chinese Pig Manure Sample.</title>
        <authorList>
            <person name="Leclercq S.O."/>
            <person name="Wang C."/>
            <person name="Zhu Y."/>
            <person name="Wu H."/>
            <person name="Du X."/>
            <person name="Liu Z."/>
            <person name="Feng J."/>
        </authorList>
    </citation>
    <scope>NUCLEOTIDE SEQUENCE</scope>
</reference>
<organism evidence="1">
    <name type="scientific">uncultured bacterium IN-05</name>
    <dbReference type="NCBI Taxonomy" id="1805583"/>
    <lineage>
        <taxon>Bacteria</taxon>
        <taxon>environmental samples</taxon>
    </lineage>
</organism>
<dbReference type="Gene3D" id="3.40.50.150">
    <property type="entry name" value="Vaccinia Virus protein VP39"/>
    <property type="match status" value="1"/>
</dbReference>
<keyword evidence="1" id="KW-0255">Endonuclease</keyword>
<dbReference type="SUPFAM" id="SSF53335">
    <property type="entry name" value="S-adenosyl-L-methionine-dependent methyltransferases"/>
    <property type="match status" value="1"/>
</dbReference>